<dbReference type="Gene3D" id="3.30.1370.100">
    <property type="entry name" value="MutL, C-terminal domain, regulatory subdomain"/>
    <property type="match status" value="1"/>
</dbReference>
<feature type="region of interest" description="Disordered" evidence="1">
    <location>
        <begin position="343"/>
        <end position="364"/>
    </location>
</feature>
<dbReference type="InterPro" id="IPR037198">
    <property type="entry name" value="MutL_C_sf"/>
</dbReference>
<feature type="region of interest" description="Disordered" evidence="1">
    <location>
        <begin position="1"/>
        <end position="77"/>
    </location>
</feature>
<dbReference type="PANTHER" id="PTHR10073">
    <property type="entry name" value="DNA MISMATCH REPAIR PROTEIN MLH, PMS, MUTL"/>
    <property type="match status" value="1"/>
</dbReference>
<dbReference type="HOGENOM" id="CLU_045861_0_0_1"/>
<dbReference type="GO" id="GO:0005524">
    <property type="term" value="F:ATP binding"/>
    <property type="evidence" value="ECO:0007669"/>
    <property type="project" value="InterPro"/>
</dbReference>
<dbReference type="KEGG" id="pco:PHACADRAFT_260955"/>
<feature type="non-terminal residue" evidence="3">
    <location>
        <position position="364"/>
    </location>
</feature>
<evidence type="ECO:0000256" key="1">
    <source>
        <dbReference type="SAM" id="MobiDB-lite"/>
    </source>
</evidence>
<dbReference type="RefSeq" id="XP_007398846.1">
    <property type="nucleotide sequence ID" value="XM_007398784.1"/>
</dbReference>
<gene>
    <name evidence="3" type="ORF">PHACADRAFT_260955</name>
</gene>
<dbReference type="InterPro" id="IPR014790">
    <property type="entry name" value="MutL_C"/>
</dbReference>
<sequence>MVRGESEEEDANENDQEMDEVAVEEESEMVARSQGSSQQNDGRSNSPEPGAADATPETSTDRLEPAAPDSNISGSPKQIPIEIVKAAGTEVVDLHFDLSATSSTWRRLGDSSGIERATKELHVPASSLAQEAGIDVGEDNGTRIEEALSRVITKDDFASMEILGQFNLGFIIVRRYGVHAGSADSAFPVDDLFIVDQHAADEKYNFETLQQTTKINSQALIRPKLLELTASDELLALENIDILRQNGFEIDTEGGSEEQGESRRRLRLVAQPVSKSTVFDIKDLEELLHLLRDRPRGQMVRCSKARAMFASRACRKSVMVGMPLKTQQMTAIVRHMGTMDQPWNCPHGRPTMRHLSDISSLGRD</sequence>
<evidence type="ECO:0000313" key="4">
    <source>
        <dbReference type="Proteomes" id="UP000008370"/>
    </source>
</evidence>
<protein>
    <recommendedName>
        <fullName evidence="2">MutL C-terminal dimerisation domain-containing protein</fullName>
    </recommendedName>
</protein>
<dbReference type="STRING" id="650164.K5VM36"/>
<reference evidence="3 4" key="1">
    <citation type="journal article" date="2012" name="BMC Genomics">
        <title>Comparative genomics of the white-rot fungi, Phanerochaete carnosa and P. chrysosporium, to elucidate the genetic basis of the distinct wood types they colonize.</title>
        <authorList>
            <person name="Suzuki H."/>
            <person name="MacDonald J."/>
            <person name="Syed K."/>
            <person name="Salamov A."/>
            <person name="Hori C."/>
            <person name="Aerts A."/>
            <person name="Henrissat B."/>
            <person name="Wiebenga A."/>
            <person name="vanKuyk P.A."/>
            <person name="Barry K."/>
            <person name="Lindquist E."/>
            <person name="LaButti K."/>
            <person name="Lapidus A."/>
            <person name="Lucas S."/>
            <person name="Coutinho P."/>
            <person name="Gong Y."/>
            <person name="Samejima M."/>
            <person name="Mahadevan R."/>
            <person name="Abou-Zaid M."/>
            <person name="de Vries R.P."/>
            <person name="Igarashi K."/>
            <person name="Yadav J.S."/>
            <person name="Grigoriev I.V."/>
            <person name="Master E.R."/>
        </authorList>
    </citation>
    <scope>NUCLEOTIDE SEQUENCE [LARGE SCALE GENOMIC DNA]</scope>
    <source>
        <strain evidence="3 4">HHB-10118-sp</strain>
    </source>
</reference>
<evidence type="ECO:0000313" key="3">
    <source>
        <dbReference type="EMBL" id="EKM52503.1"/>
    </source>
</evidence>
<dbReference type="SUPFAM" id="SSF118116">
    <property type="entry name" value="DNA mismatch repair protein MutL"/>
    <property type="match status" value="1"/>
</dbReference>
<dbReference type="Gene3D" id="3.30.1540.20">
    <property type="entry name" value="MutL, C-terminal domain, dimerisation subdomain"/>
    <property type="match status" value="1"/>
</dbReference>
<dbReference type="InterPro" id="IPR038973">
    <property type="entry name" value="MutL/Mlh/Pms-like"/>
</dbReference>
<accession>K5VM36</accession>
<dbReference type="OrthoDB" id="10263226at2759"/>
<organism evidence="3 4">
    <name type="scientific">Phanerochaete carnosa (strain HHB-10118-sp)</name>
    <name type="common">White-rot fungus</name>
    <name type="synonym">Peniophora carnosa</name>
    <dbReference type="NCBI Taxonomy" id="650164"/>
    <lineage>
        <taxon>Eukaryota</taxon>
        <taxon>Fungi</taxon>
        <taxon>Dikarya</taxon>
        <taxon>Basidiomycota</taxon>
        <taxon>Agaricomycotina</taxon>
        <taxon>Agaricomycetes</taxon>
        <taxon>Polyporales</taxon>
        <taxon>Phanerochaetaceae</taxon>
        <taxon>Phanerochaete</taxon>
    </lineage>
</organism>
<dbReference type="GO" id="GO:0006298">
    <property type="term" value="P:mismatch repair"/>
    <property type="evidence" value="ECO:0007669"/>
    <property type="project" value="InterPro"/>
</dbReference>
<dbReference type="GeneID" id="18917855"/>
<dbReference type="Proteomes" id="UP000008370">
    <property type="component" value="Unassembled WGS sequence"/>
</dbReference>
<dbReference type="FunFam" id="3.30.1370.100:FF:000001">
    <property type="entry name" value="Mismatch repair endonuclease pms1, putative"/>
    <property type="match status" value="1"/>
</dbReference>
<dbReference type="Pfam" id="PF08676">
    <property type="entry name" value="MutL_C"/>
    <property type="match status" value="1"/>
</dbReference>
<dbReference type="AlphaFoldDB" id="K5VM36"/>
<dbReference type="PANTHER" id="PTHR10073:SF52">
    <property type="entry name" value="MISMATCH REPAIR ENDONUCLEASE PMS2"/>
    <property type="match status" value="1"/>
</dbReference>
<feature type="compositionally biased region" description="Polar residues" evidence="1">
    <location>
        <begin position="33"/>
        <end position="47"/>
    </location>
</feature>
<name>K5VM36_PHACS</name>
<dbReference type="InParanoid" id="K5VM36"/>
<dbReference type="GO" id="GO:0140664">
    <property type="term" value="F:ATP-dependent DNA damage sensor activity"/>
    <property type="evidence" value="ECO:0007669"/>
    <property type="project" value="InterPro"/>
</dbReference>
<keyword evidence="4" id="KW-1185">Reference proteome</keyword>
<dbReference type="GO" id="GO:0016887">
    <property type="term" value="F:ATP hydrolysis activity"/>
    <property type="evidence" value="ECO:0007669"/>
    <property type="project" value="InterPro"/>
</dbReference>
<dbReference type="GO" id="GO:0032389">
    <property type="term" value="C:MutLalpha complex"/>
    <property type="evidence" value="ECO:0007669"/>
    <property type="project" value="TreeGrafter"/>
</dbReference>
<dbReference type="SMART" id="SM00853">
    <property type="entry name" value="MutL_C"/>
    <property type="match status" value="1"/>
</dbReference>
<feature type="compositionally biased region" description="Acidic residues" evidence="1">
    <location>
        <begin position="1"/>
        <end position="28"/>
    </location>
</feature>
<dbReference type="InterPro" id="IPR042120">
    <property type="entry name" value="MutL_C_dimsub"/>
</dbReference>
<proteinExistence type="predicted"/>
<feature type="domain" description="MutL C-terminal dimerisation" evidence="2">
    <location>
        <begin position="162"/>
        <end position="324"/>
    </location>
</feature>
<evidence type="ECO:0000259" key="2">
    <source>
        <dbReference type="SMART" id="SM00853"/>
    </source>
</evidence>
<dbReference type="InterPro" id="IPR042121">
    <property type="entry name" value="MutL_C_regsub"/>
</dbReference>
<dbReference type="EMBL" id="JH930475">
    <property type="protein sequence ID" value="EKM52503.1"/>
    <property type="molecule type" value="Genomic_DNA"/>
</dbReference>